<dbReference type="Gene3D" id="2.40.50.40">
    <property type="match status" value="1"/>
</dbReference>
<reference evidence="4" key="1">
    <citation type="submission" date="2010-08" db="EMBL/GenBank/DDBJ databases">
        <authorList>
            <consortium name="Caenorhabditis japonica Sequencing Consortium"/>
            <person name="Wilson R.K."/>
        </authorList>
    </citation>
    <scope>NUCLEOTIDE SEQUENCE [LARGE SCALE GENOMIC DNA]</scope>
    <source>
        <strain evidence="4">DF5081</strain>
    </source>
</reference>
<sequence length="329" mass="38529">MVQKTEKPACKTTPKGRKRVSKKAVQKKDQSDDVTSTTFYVVEKIKESKLIDQTIHYNIKWEDWPEIANTDEPETRLMCDKKLLEFALSRVTSKLYVTRIRDELNALESEFQSDYLETLDPLAICAQTTIFAGSVKFVNWDTIGSKIMLLKYLRDYQQSYVLNSMYFPEFEDIDKGFDEYSKQLRYRMEQFPEYPMVQIKLPVEKQPTFYAPPPLTNLLFEPVTEQIYDSRSNHFFPPKSTKLGFNQVQPFIAPKYFEYASVEDHPRYQESRAKAMGGDTRWNFDHLYRFDLSFVLRQEVGRGWTLRVAHSVKANTPLMMMTGVVGIQS</sequence>
<dbReference type="PROSITE" id="PS50013">
    <property type="entry name" value="CHROMO_2"/>
    <property type="match status" value="1"/>
</dbReference>
<feature type="region of interest" description="Disordered" evidence="1">
    <location>
        <begin position="1"/>
        <end position="29"/>
    </location>
</feature>
<evidence type="ECO:0000313" key="3">
    <source>
        <dbReference type="EnsemblMetazoa" id="CJA13211.1"/>
    </source>
</evidence>
<evidence type="ECO:0000313" key="4">
    <source>
        <dbReference type="Proteomes" id="UP000005237"/>
    </source>
</evidence>
<reference evidence="3" key="2">
    <citation type="submission" date="2022-06" db="UniProtKB">
        <authorList>
            <consortium name="EnsemblMetazoa"/>
        </authorList>
    </citation>
    <scope>IDENTIFICATION</scope>
    <source>
        <strain evidence="3">DF5081</strain>
    </source>
</reference>
<dbReference type="AlphaFoldDB" id="A0A8R1HX08"/>
<dbReference type="CDD" id="cd00024">
    <property type="entry name" value="CD_CSD"/>
    <property type="match status" value="1"/>
</dbReference>
<dbReference type="EnsemblMetazoa" id="CJA13211.1">
    <property type="protein sequence ID" value="CJA13211.1"/>
    <property type="gene ID" value="WBGene00132415"/>
</dbReference>
<protein>
    <submittedName>
        <fullName evidence="3">Chromo domain-containing protein</fullName>
    </submittedName>
</protein>
<dbReference type="SUPFAM" id="SSF54160">
    <property type="entry name" value="Chromo domain-like"/>
    <property type="match status" value="1"/>
</dbReference>
<organism evidence="3 4">
    <name type="scientific">Caenorhabditis japonica</name>
    <dbReference type="NCBI Taxonomy" id="281687"/>
    <lineage>
        <taxon>Eukaryota</taxon>
        <taxon>Metazoa</taxon>
        <taxon>Ecdysozoa</taxon>
        <taxon>Nematoda</taxon>
        <taxon>Chromadorea</taxon>
        <taxon>Rhabditida</taxon>
        <taxon>Rhabditina</taxon>
        <taxon>Rhabditomorpha</taxon>
        <taxon>Rhabditoidea</taxon>
        <taxon>Rhabditidae</taxon>
        <taxon>Peloderinae</taxon>
        <taxon>Caenorhabditis</taxon>
    </lineage>
</organism>
<proteinExistence type="predicted"/>
<keyword evidence="4" id="KW-1185">Reference proteome</keyword>
<feature type="compositionally biased region" description="Basic residues" evidence="1">
    <location>
        <begin position="14"/>
        <end position="25"/>
    </location>
</feature>
<dbReference type="InterPro" id="IPR000953">
    <property type="entry name" value="Chromo/chromo_shadow_dom"/>
</dbReference>
<dbReference type="InterPro" id="IPR016197">
    <property type="entry name" value="Chromo-like_dom_sf"/>
</dbReference>
<dbReference type="Proteomes" id="UP000005237">
    <property type="component" value="Unassembled WGS sequence"/>
</dbReference>
<accession>A0A8R1HX08</accession>
<name>A0A8R1HX08_CAEJA</name>
<evidence type="ECO:0000256" key="1">
    <source>
        <dbReference type="SAM" id="MobiDB-lite"/>
    </source>
</evidence>
<evidence type="ECO:0000259" key="2">
    <source>
        <dbReference type="PROSITE" id="PS50013"/>
    </source>
</evidence>
<feature type="domain" description="Chromo" evidence="2">
    <location>
        <begin position="40"/>
        <end position="86"/>
    </location>
</feature>